<dbReference type="Pfam" id="PF01510">
    <property type="entry name" value="Amidase_2"/>
    <property type="match status" value="1"/>
</dbReference>
<protein>
    <recommendedName>
        <fullName evidence="2">N-acetylmuramoyl-L-alanine amidase</fullName>
        <ecNumber evidence="2">3.5.1.28</ecNumber>
    </recommendedName>
</protein>
<dbReference type="SUPFAM" id="SSF55846">
    <property type="entry name" value="N-acetylmuramoyl-L-alanine amidase-like"/>
    <property type="match status" value="1"/>
</dbReference>
<evidence type="ECO:0000256" key="2">
    <source>
        <dbReference type="ARBA" id="ARBA00011901"/>
    </source>
</evidence>
<keyword evidence="4" id="KW-0961">Cell wall biogenesis/degradation</keyword>
<evidence type="ECO:0000313" key="7">
    <source>
        <dbReference type="Proteomes" id="UP001595839"/>
    </source>
</evidence>
<dbReference type="InterPro" id="IPR002502">
    <property type="entry name" value="Amidase_domain"/>
</dbReference>
<evidence type="ECO:0000313" key="6">
    <source>
        <dbReference type="EMBL" id="MFC4506250.1"/>
    </source>
</evidence>
<dbReference type="InterPro" id="IPR036505">
    <property type="entry name" value="Amidase/PGRP_sf"/>
</dbReference>
<reference evidence="7" key="1">
    <citation type="journal article" date="2019" name="Int. J. Syst. Evol. Microbiol.">
        <title>The Global Catalogue of Microorganisms (GCM) 10K type strain sequencing project: providing services to taxonomists for standard genome sequencing and annotation.</title>
        <authorList>
            <consortium name="The Broad Institute Genomics Platform"/>
            <consortium name="The Broad Institute Genome Sequencing Center for Infectious Disease"/>
            <person name="Wu L."/>
            <person name="Ma J."/>
        </authorList>
    </citation>
    <scope>NUCLEOTIDE SEQUENCE [LARGE SCALE GENOMIC DNA]</scope>
    <source>
        <strain evidence="7">CGMCC 4.7177</strain>
    </source>
</reference>
<accession>A0ABV9B3G3</accession>
<dbReference type="GO" id="GO:0008745">
    <property type="term" value="F:N-acetylmuramoyl-L-alanine amidase activity"/>
    <property type="evidence" value="ECO:0007669"/>
    <property type="project" value="UniProtKB-EC"/>
</dbReference>
<evidence type="ECO:0000256" key="4">
    <source>
        <dbReference type="ARBA" id="ARBA00023316"/>
    </source>
</evidence>
<comment type="caution">
    <text evidence="6">The sequence shown here is derived from an EMBL/GenBank/DDBJ whole genome shotgun (WGS) entry which is preliminary data.</text>
</comment>
<dbReference type="PROSITE" id="PS51318">
    <property type="entry name" value="TAT"/>
    <property type="match status" value="1"/>
</dbReference>
<dbReference type="PANTHER" id="PTHR30417:SF1">
    <property type="entry name" value="N-ACETYLMURAMOYL-L-ALANINE AMIDASE AMID"/>
    <property type="match status" value="1"/>
</dbReference>
<dbReference type="PANTHER" id="PTHR30417">
    <property type="entry name" value="N-ACETYLMURAMOYL-L-ALANINE AMIDASE AMID"/>
    <property type="match status" value="1"/>
</dbReference>
<organism evidence="6 7">
    <name type="scientific">Streptomyces vulcanius</name>
    <dbReference type="NCBI Taxonomy" id="1441876"/>
    <lineage>
        <taxon>Bacteria</taxon>
        <taxon>Bacillati</taxon>
        <taxon>Actinomycetota</taxon>
        <taxon>Actinomycetes</taxon>
        <taxon>Kitasatosporales</taxon>
        <taxon>Streptomycetaceae</taxon>
        <taxon>Streptomyces</taxon>
    </lineage>
</organism>
<dbReference type="InterPro" id="IPR006311">
    <property type="entry name" value="TAT_signal"/>
</dbReference>
<dbReference type="CDD" id="cd06583">
    <property type="entry name" value="PGRP"/>
    <property type="match status" value="1"/>
</dbReference>
<gene>
    <name evidence="6" type="ORF">ACFPIH_43585</name>
</gene>
<dbReference type="SMART" id="SM00644">
    <property type="entry name" value="Ami_2"/>
    <property type="match status" value="1"/>
</dbReference>
<evidence type="ECO:0000259" key="5">
    <source>
        <dbReference type="SMART" id="SM00644"/>
    </source>
</evidence>
<name>A0ABV9B3G3_9ACTN</name>
<keyword evidence="3 6" id="KW-0378">Hydrolase</keyword>
<dbReference type="EMBL" id="JBHSFK010000041">
    <property type="protein sequence ID" value="MFC4506250.1"/>
    <property type="molecule type" value="Genomic_DNA"/>
</dbReference>
<comment type="catalytic activity">
    <reaction evidence="1">
        <text>Hydrolyzes the link between N-acetylmuramoyl residues and L-amino acid residues in certain cell-wall glycopeptides.</text>
        <dbReference type="EC" id="3.5.1.28"/>
    </reaction>
</comment>
<dbReference type="EC" id="3.5.1.28" evidence="2"/>
<feature type="domain" description="N-acetylmuramoyl-L-alanine amidase" evidence="5">
    <location>
        <begin position="58"/>
        <end position="188"/>
    </location>
</feature>
<proteinExistence type="predicted"/>
<evidence type="ECO:0000256" key="3">
    <source>
        <dbReference type="ARBA" id="ARBA00022801"/>
    </source>
</evidence>
<dbReference type="RefSeq" id="WP_381184023.1">
    <property type="nucleotide sequence ID" value="NZ_JBHSFK010000041.1"/>
</dbReference>
<keyword evidence="7" id="KW-1185">Reference proteome</keyword>
<evidence type="ECO:0000256" key="1">
    <source>
        <dbReference type="ARBA" id="ARBA00001561"/>
    </source>
</evidence>
<dbReference type="Proteomes" id="UP001595839">
    <property type="component" value="Unassembled WGS sequence"/>
</dbReference>
<sequence length="203" mass="22973">MNQPNAPSSPRPDRRWILRGAFLAAVPYALLPAARAGAEPRAVDYPFADWQPANPSNRTAADRPASHRVDRVVIHVTQTEYTKTLAVFQNPKKKVSAHYVVRSVDGHVAQCVRESDIAWHAGNWEYNTRSVGIEHEGWVDRPAYFTDALYERSARLTASVCERYGISRDRAHIIGHYEVPGTDHTDPGPNWDWARYMRLVNSV</sequence>
<dbReference type="InterPro" id="IPR051206">
    <property type="entry name" value="NAMLAA_amidase_2"/>
</dbReference>
<dbReference type="Gene3D" id="3.40.80.10">
    <property type="entry name" value="Peptidoglycan recognition protein-like"/>
    <property type="match status" value="1"/>
</dbReference>